<keyword evidence="2" id="KW-1185">Reference proteome</keyword>
<accession>A0A6I7HS36</accession>
<sequence>MRFTSLSQKIPDLGVTRALRKIAARNARRRSIRQMESLPRSLQRDVGWPEIARRAEADDREMHNWM</sequence>
<reference evidence="1 2" key="1">
    <citation type="submission" date="2018-07" db="EMBL/GenBank/DDBJ databases">
        <title>Genomic Encyclopedia of Type Strains, Phase IV (KMG-IV): sequencing the most valuable type-strain genomes for metagenomic binning, comparative biology and taxonomic classification.</title>
        <authorList>
            <person name="Goeker M."/>
        </authorList>
    </citation>
    <scope>NUCLEOTIDE SEQUENCE [LARGE SCALE GENOMIC DNA]</scope>
    <source>
        <strain evidence="1 2">DSM 25528</strain>
    </source>
</reference>
<dbReference type="RefSeq" id="WP_114361741.1">
    <property type="nucleotide sequence ID" value="NZ_QPIX01000001.1"/>
</dbReference>
<gene>
    <name evidence="1" type="ORF">DFR48_101729</name>
</gene>
<evidence type="ECO:0000313" key="1">
    <source>
        <dbReference type="EMBL" id="RCW28711.1"/>
    </source>
</evidence>
<protein>
    <recommendedName>
        <fullName evidence="3">DUF1127 domain-containing protein</fullName>
    </recommendedName>
</protein>
<proteinExistence type="predicted"/>
<dbReference type="EMBL" id="QPIX01000001">
    <property type="protein sequence ID" value="RCW28711.1"/>
    <property type="molecule type" value="Genomic_DNA"/>
</dbReference>
<dbReference type="AlphaFoldDB" id="A0A6I7HS36"/>
<name>A0A6I7HS36_9HYPH</name>
<comment type="caution">
    <text evidence="1">The sequence shown here is derived from an EMBL/GenBank/DDBJ whole genome shotgun (WGS) entry which is preliminary data.</text>
</comment>
<evidence type="ECO:0000313" key="2">
    <source>
        <dbReference type="Proteomes" id="UP000252582"/>
    </source>
</evidence>
<dbReference type="Proteomes" id="UP000252582">
    <property type="component" value="Unassembled WGS sequence"/>
</dbReference>
<organism evidence="1 2">
    <name type="scientific">Ciceribacter lividus</name>
    <dbReference type="NCBI Taxonomy" id="1197950"/>
    <lineage>
        <taxon>Bacteria</taxon>
        <taxon>Pseudomonadati</taxon>
        <taxon>Pseudomonadota</taxon>
        <taxon>Alphaproteobacteria</taxon>
        <taxon>Hyphomicrobiales</taxon>
        <taxon>Rhizobiaceae</taxon>
        <taxon>Ciceribacter</taxon>
    </lineage>
</organism>
<evidence type="ECO:0008006" key="3">
    <source>
        <dbReference type="Google" id="ProtNLM"/>
    </source>
</evidence>